<reference evidence="2" key="1">
    <citation type="journal article" date="2013" name="Proc. Natl. Acad. Sci. U.S.A.">
        <title>Genome structure and metabolic features in the red seaweed Chondrus crispus shed light on evolution of the Archaeplastida.</title>
        <authorList>
            <person name="Collen J."/>
            <person name="Porcel B."/>
            <person name="Carre W."/>
            <person name="Ball S.G."/>
            <person name="Chaparro C."/>
            <person name="Tonon T."/>
            <person name="Barbeyron T."/>
            <person name="Michel G."/>
            <person name="Noel B."/>
            <person name="Valentin K."/>
            <person name="Elias M."/>
            <person name="Artiguenave F."/>
            <person name="Arun A."/>
            <person name="Aury J.M."/>
            <person name="Barbosa-Neto J.F."/>
            <person name="Bothwell J.H."/>
            <person name="Bouget F.Y."/>
            <person name="Brillet L."/>
            <person name="Cabello-Hurtado F."/>
            <person name="Capella-Gutierrez S."/>
            <person name="Charrier B."/>
            <person name="Cladiere L."/>
            <person name="Cock J.M."/>
            <person name="Coelho S.M."/>
            <person name="Colleoni C."/>
            <person name="Czjzek M."/>
            <person name="Da Silva C."/>
            <person name="Delage L."/>
            <person name="Denoeud F."/>
            <person name="Deschamps P."/>
            <person name="Dittami S.M."/>
            <person name="Gabaldon T."/>
            <person name="Gachon C.M."/>
            <person name="Groisillier A."/>
            <person name="Herve C."/>
            <person name="Jabbari K."/>
            <person name="Katinka M."/>
            <person name="Kloareg B."/>
            <person name="Kowalczyk N."/>
            <person name="Labadie K."/>
            <person name="Leblanc C."/>
            <person name="Lopez P.J."/>
            <person name="McLachlan D.H."/>
            <person name="Meslet-Cladiere L."/>
            <person name="Moustafa A."/>
            <person name="Nehr Z."/>
            <person name="Nyvall Collen P."/>
            <person name="Panaud O."/>
            <person name="Partensky F."/>
            <person name="Poulain J."/>
            <person name="Rensing S.A."/>
            <person name="Rousvoal S."/>
            <person name="Samson G."/>
            <person name="Symeonidi A."/>
            <person name="Weissenbach J."/>
            <person name="Zambounis A."/>
            <person name="Wincker P."/>
            <person name="Boyen C."/>
        </authorList>
    </citation>
    <scope>NUCLEOTIDE SEQUENCE [LARGE SCALE GENOMIC DNA]</scope>
    <source>
        <strain evidence="2">cv. Stackhouse</strain>
    </source>
</reference>
<dbReference type="AlphaFoldDB" id="R7QD72"/>
<evidence type="ECO:0000313" key="1">
    <source>
        <dbReference type="EMBL" id="CDF35994.1"/>
    </source>
</evidence>
<gene>
    <name evidence="1" type="ORF">CHC_T00004417001</name>
</gene>
<name>R7QD72_CHOCR</name>
<dbReference type="RefSeq" id="XP_005715813.1">
    <property type="nucleotide sequence ID" value="XM_005715756.1"/>
</dbReference>
<evidence type="ECO:0000313" key="2">
    <source>
        <dbReference type="Proteomes" id="UP000012073"/>
    </source>
</evidence>
<dbReference type="KEGG" id="ccp:CHC_T00004417001"/>
<keyword evidence="2" id="KW-1185">Reference proteome</keyword>
<proteinExistence type="predicted"/>
<dbReference type="Proteomes" id="UP000012073">
    <property type="component" value="Unassembled WGS sequence"/>
</dbReference>
<accession>R7QD72</accession>
<protein>
    <submittedName>
        <fullName evidence="1">Uncharacterized protein</fullName>
    </submittedName>
</protein>
<dbReference type="GeneID" id="17323588"/>
<dbReference type="EMBL" id="HG001756">
    <property type="protein sequence ID" value="CDF35994.1"/>
    <property type="molecule type" value="Genomic_DNA"/>
</dbReference>
<sequence>MSEVYVIGWCSFGWCSSGCCWGGRGLREPNNGCKLFVLMLGSYCVALLRLYDLVDVCIWVD</sequence>
<dbReference type="Gramene" id="CDF35994">
    <property type="protein sequence ID" value="CDF35994"/>
    <property type="gene ID" value="CHC_T00004417001"/>
</dbReference>
<organism evidence="1 2">
    <name type="scientific">Chondrus crispus</name>
    <name type="common">Carrageen Irish moss</name>
    <name type="synonym">Polymorpha crispa</name>
    <dbReference type="NCBI Taxonomy" id="2769"/>
    <lineage>
        <taxon>Eukaryota</taxon>
        <taxon>Rhodophyta</taxon>
        <taxon>Florideophyceae</taxon>
        <taxon>Rhodymeniophycidae</taxon>
        <taxon>Gigartinales</taxon>
        <taxon>Gigartinaceae</taxon>
        <taxon>Chondrus</taxon>
    </lineage>
</organism>